<keyword evidence="4" id="KW-1185">Reference proteome</keyword>
<dbReference type="InterPro" id="IPR029058">
    <property type="entry name" value="AB_hydrolase_fold"/>
</dbReference>
<organism evidence="3 4">
    <name type="scientific">Zestomonas carbonaria</name>
    <dbReference type="NCBI Taxonomy" id="2762745"/>
    <lineage>
        <taxon>Bacteria</taxon>
        <taxon>Pseudomonadati</taxon>
        <taxon>Pseudomonadota</taxon>
        <taxon>Gammaproteobacteria</taxon>
        <taxon>Pseudomonadales</taxon>
        <taxon>Pseudomonadaceae</taxon>
        <taxon>Zestomonas</taxon>
    </lineage>
</organism>
<dbReference type="InterPro" id="IPR001375">
    <property type="entry name" value="Peptidase_S9_cat"/>
</dbReference>
<dbReference type="GO" id="GO:0008236">
    <property type="term" value="F:serine-type peptidase activity"/>
    <property type="evidence" value="ECO:0007669"/>
    <property type="project" value="InterPro"/>
</dbReference>
<reference evidence="3 4" key="1">
    <citation type="submission" date="2020-08" db="EMBL/GenBank/DDBJ databases">
        <authorList>
            <person name="Criscuolo A."/>
        </authorList>
    </citation>
    <scope>NUCLEOTIDE SEQUENCE [LARGE SCALE GENOMIC DNA]</scope>
    <source>
        <strain evidence="3">CIP111764</strain>
    </source>
</reference>
<dbReference type="InterPro" id="IPR050585">
    <property type="entry name" value="Xaa-Pro_dipeptidyl-ppase/CocE"/>
</dbReference>
<dbReference type="Proteomes" id="UP000583387">
    <property type="component" value="Unassembled WGS sequence"/>
</dbReference>
<sequence length="411" mass="45178">MPYAFDQDSAPHPNHGTDRCRADARGQVAHGSTPSPTGRGLGRGADSIPPLLSIQGADHAPAPWQLGACTYLPLEHGGFLLSRFERGFGVLVECDSDGRERRLASDFTRFRSLAADAAYFYCIAAAPDRLPAVLAIRRSDGEVNLLAGGERPLPEERLARPEPLDFATGRDEIAHGFFYRPLGDCEKPPLVMFLHGGPTSACYPVFDPRIQFWTHRGFAVVDLNYRGSSGHGRAYRQRLRGAWGLVEVEDIRAAIAFLAGEGRIDPDKVFVRGASAGGYSALLALARIAGLRGGASLYGVSDPLALRCATHKFEADYLDWLIGDPARDAGRYRERTPLLQAERIAAPTIFFQGGLDAVVVPQQTERMVAALRERGVPVEYRCYPDERHGFRQAAHIADALEREWRFYHALL</sequence>
<protein>
    <recommendedName>
        <fullName evidence="2">Peptidase S9 prolyl oligopeptidase catalytic domain-containing protein</fullName>
    </recommendedName>
</protein>
<name>A0A7U7ERF4_9GAMM</name>
<dbReference type="PANTHER" id="PTHR43056">
    <property type="entry name" value="PEPTIDASE S9 PROLYL OLIGOPEPTIDASE"/>
    <property type="match status" value="1"/>
</dbReference>
<feature type="region of interest" description="Disordered" evidence="1">
    <location>
        <begin position="25"/>
        <end position="45"/>
    </location>
</feature>
<dbReference type="Gene3D" id="3.40.50.1820">
    <property type="entry name" value="alpha/beta hydrolase"/>
    <property type="match status" value="1"/>
</dbReference>
<feature type="region of interest" description="Disordered" evidence="1">
    <location>
        <begin position="1"/>
        <end position="20"/>
    </location>
</feature>
<dbReference type="AlphaFoldDB" id="A0A7U7ERF4"/>
<evidence type="ECO:0000313" key="3">
    <source>
        <dbReference type="EMBL" id="CAD5108845.1"/>
    </source>
</evidence>
<comment type="caution">
    <text evidence="3">The sequence shown here is derived from an EMBL/GenBank/DDBJ whole genome shotgun (WGS) entry which is preliminary data.</text>
</comment>
<evidence type="ECO:0000256" key="1">
    <source>
        <dbReference type="SAM" id="MobiDB-lite"/>
    </source>
</evidence>
<dbReference type="PANTHER" id="PTHR43056:SF5">
    <property type="entry name" value="PEPTIDASE S9 PROLYL OLIGOPEPTIDASE CATALYTIC DOMAIN-CONTAINING PROTEIN"/>
    <property type="match status" value="1"/>
</dbReference>
<proteinExistence type="predicted"/>
<dbReference type="GO" id="GO:0006508">
    <property type="term" value="P:proteolysis"/>
    <property type="evidence" value="ECO:0007669"/>
    <property type="project" value="InterPro"/>
</dbReference>
<dbReference type="SUPFAM" id="SSF53474">
    <property type="entry name" value="alpha/beta-Hydrolases"/>
    <property type="match status" value="1"/>
</dbReference>
<accession>A0A7U7ERF4</accession>
<evidence type="ECO:0000259" key="2">
    <source>
        <dbReference type="Pfam" id="PF00326"/>
    </source>
</evidence>
<dbReference type="Pfam" id="PF00326">
    <property type="entry name" value="Peptidase_S9"/>
    <property type="match status" value="1"/>
</dbReference>
<dbReference type="EMBL" id="CAJFCI010000062">
    <property type="protein sequence ID" value="CAD5108845.1"/>
    <property type="molecule type" value="Genomic_DNA"/>
</dbReference>
<feature type="domain" description="Peptidase S9 prolyl oligopeptidase catalytic" evidence="2">
    <location>
        <begin position="206"/>
        <end position="409"/>
    </location>
</feature>
<gene>
    <name evidence="3" type="ORF">PSEWESI4_03137</name>
</gene>
<evidence type="ECO:0000313" key="4">
    <source>
        <dbReference type="Proteomes" id="UP000583387"/>
    </source>
</evidence>